<evidence type="ECO:0000313" key="6">
    <source>
        <dbReference type="Proteomes" id="UP001060771"/>
    </source>
</evidence>
<keyword evidence="6" id="KW-1185">Reference proteome</keyword>
<dbReference type="Proteomes" id="UP000657075">
    <property type="component" value="Unassembled WGS sequence"/>
</dbReference>
<accession>A0A830EA53</accession>
<feature type="transmembrane region" description="Helical" evidence="1">
    <location>
        <begin position="86"/>
        <end position="111"/>
    </location>
</feature>
<reference evidence="4" key="2">
    <citation type="submission" date="2020-09" db="EMBL/GenBank/DDBJ databases">
        <authorList>
            <person name="Sun Q."/>
            <person name="Ohkuma M."/>
        </authorList>
    </citation>
    <scope>NUCLEOTIDE SEQUENCE</scope>
    <source>
        <strain evidence="4">JCM 11219</strain>
    </source>
</reference>
<evidence type="ECO:0000313" key="4">
    <source>
        <dbReference type="EMBL" id="GGI84179.1"/>
    </source>
</evidence>
<feature type="domain" description="DUF1616" evidence="2">
    <location>
        <begin position="144"/>
        <end position="270"/>
    </location>
</feature>
<reference evidence="3" key="4">
    <citation type="journal article" date="2023" name="Microbiol. Resour. Announc.">
        <title>Complete Genome Sequence of Vulcanisaeta souniana Strain IC-059, a Hyperthermophilic Archaeon Isolated from Hot Spring Water in Japan.</title>
        <authorList>
            <person name="Kato S."/>
            <person name="Itoh T."/>
            <person name="Wu L."/>
            <person name="Ma J."/>
            <person name="Ohkuma M."/>
        </authorList>
    </citation>
    <scope>NUCLEOTIDE SEQUENCE</scope>
    <source>
        <strain evidence="3">JCM 11219</strain>
    </source>
</reference>
<gene>
    <name evidence="4" type="ORF">GCM10007112_21350</name>
    <name evidence="3" type="ORF">Vsou_18160</name>
</gene>
<dbReference type="EMBL" id="BMNM01000011">
    <property type="protein sequence ID" value="GGI84179.1"/>
    <property type="molecule type" value="Genomic_DNA"/>
</dbReference>
<dbReference type="Proteomes" id="UP001060771">
    <property type="component" value="Chromosome"/>
</dbReference>
<reference evidence="6" key="3">
    <citation type="submission" date="2022-09" db="EMBL/GenBank/DDBJ databases">
        <title>Complete genome sequence of Vulcanisaeta souniana.</title>
        <authorList>
            <person name="Kato S."/>
            <person name="Itoh T."/>
            <person name="Ohkuma M."/>
        </authorList>
    </citation>
    <scope>NUCLEOTIDE SEQUENCE [LARGE SCALE GENOMIC DNA]</scope>
    <source>
        <strain evidence="6">JCM 11219</strain>
    </source>
</reference>
<keyword evidence="1" id="KW-0812">Transmembrane</keyword>
<keyword evidence="1" id="KW-0472">Membrane</keyword>
<dbReference type="AlphaFoldDB" id="A0A830EA53"/>
<dbReference type="InterPro" id="IPR011674">
    <property type="entry name" value="DUF1616"/>
</dbReference>
<evidence type="ECO:0000256" key="1">
    <source>
        <dbReference type="SAM" id="Phobius"/>
    </source>
</evidence>
<dbReference type="Pfam" id="PF07760">
    <property type="entry name" value="DUF1616"/>
    <property type="match status" value="1"/>
</dbReference>
<keyword evidence="1" id="KW-1133">Transmembrane helix</keyword>
<organism evidence="4 5">
    <name type="scientific">Vulcanisaeta souniana JCM 11219</name>
    <dbReference type="NCBI Taxonomy" id="1293586"/>
    <lineage>
        <taxon>Archaea</taxon>
        <taxon>Thermoproteota</taxon>
        <taxon>Thermoprotei</taxon>
        <taxon>Thermoproteales</taxon>
        <taxon>Thermoproteaceae</taxon>
        <taxon>Vulcanisaeta</taxon>
    </lineage>
</organism>
<proteinExistence type="predicted"/>
<evidence type="ECO:0000259" key="2">
    <source>
        <dbReference type="Pfam" id="PF07760"/>
    </source>
</evidence>
<evidence type="ECO:0000313" key="5">
    <source>
        <dbReference type="Proteomes" id="UP000657075"/>
    </source>
</evidence>
<dbReference type="EMBL" id="AP026830">
    <property type="protein sequence ID" value="BDR92723.1"/>
    <property type="molecule type" value="Genomic_DNA"/>
</dbReference>
<evidence type="ECO:0000313" key="3">
    <source>
        <dbReference type="EMBL" id="BDR92723.1"/>
    </source>
</evidence>
<name>A0A830EA53_9CREN</name>
<dbReference type="OrthoDB" id="19311at2157"/>
<reference evidence="4" key="1">
    <citation type="journal article" date="2014" name="Int. J. Syst. Evol. Microbiol.">
        <title>Complete genome sequence of Corynebacterium casei LMG S-19264T (=DSM 44701T), isolated from a smear-ripened cheese.</title>
        <authorList>
            <consortium name="US DOE Joint Genome Institute (JGI-PGF)"/>
            <person name="Walter F."/>
            <person name="Albersmeier A."/>
            <person name="Kalinowski J."/>
            <person name="Ruckert C."/>
        </authorList>
    </citation>
    <scope>NUCLEOTIDE SEQUENCE</scope>
    <source>
        <strain evidence="4">JCM 11219</strain>
    </source>
</reference>
<protein>
    <recommendedName>
        <fullName evidence="2">DUF1616 domain-containing protein</fullName>
    </recommendedName>
</protein>
<sequence length="300" mass="32556">MRHSHLLLLALLLTALGIAAHSQQPTALTAYQYIVELSKLGVNTTSLVNELNNAISLEASGQVGNASAVVGGLIARAQSLMPSARLWYVVGIIAKAVASAAVIALVAVFYVKRRELIGSIWLRARGSNRVRGGGPCRPRTFIFNEEVAAVALSLVIILIVFLTAQSMVSGYTQSFSAIGYLGPTGKLGDYPSTVIVGQPISLYIYVYNHMGVPTWFVVRVFVINNTVAQPPLNQTPVMVFQRVLMNNESWIEPLTLSINSTGTYRIISELWMYSPGNLTLVYTGNYVQLWVNVTQVVPSG</sequence>
<feature type="transmembrane region" description="Helical" evidence="1">
    <location>
        <begin position="147"/>
        <end position="168"/>
    </location>
</feature>